<evidence type="ECO:0000313" key="5">
    <source>
        <dbReference type="Proteomes" id="UP001595828"/>
    </source>
</evidence>
<organism evidence="4 5">
    <name type="scientific">Novosphingobium tardum</name>
    <dbReference type="NCBI Taxonomy" id="1538021"/>
    <lineage>
        <taxon>Bacteria</taxon>
        <taxon>Pseudomonadati</taxon>
        <taxon>Pseudomonadota</taxon>
        <taxon>Alphaproteobacteria</taxon>
        <taxon>Sphingomonadales</taxon>
        <taxon>Sphingomonadaceae</taxon>
        <taxon>Novosphingobium</taxon>
    </lineage>
</organism>
<evidence type="ECO:0000259" key="3">
    <source>
        <dbReference type="PROSITE" id="PS50110"/>
    </source>
</evidence>
<dbReference type="EMBL" id="JBHSDR010000003">
    <property type="protein sequence ID" value="MFC4294215.1"/>
    <property type="molecule type" value="Genomic_DNA"/>
</dbReference>
<dbReference type="PROSITE" id="PS50110">
    <property type="entry name" value="RESPONSE_REGULATORY"/>
    <property type="match status" value="1"/>
</dbReference>
<dbReference type="SUPFAM" id="SSF52172">
    <property type="entry name" value="CheY-like"/>
    <property type="match status" value="1"/>
</dbReference>
<dbReference type="Proteomes" id="UP001595828">
    <property type="component" value="Unassembled WGS sequence"/>
</dbReference>
<keyword evidence="1 2" id="KW-0597">Phosphoprotein</keyword>
<proteinExistence type="predicted"/>
<feature type="modified residue" description="4-aspartylphosphate" evidence="2">
    <location>
        <position position="72"/>
    </location>
</feature>
<evidence type="ECO:0000313" key="4">
    <source>
        <dbReference type="EMBL" id="MFC4294215.1"/>
    </source>
</evidence>
<dbReference type="CDD" id="cd00156">
    <property type="entry name" value="REC"/>
    <property type="match status" value="1"/>
</dbReference>
<dbReference type="RefSeq" id="WP_379537675.1">
    <property type="nucleotide sequence ID" value="NZ_JBHSDR010000003.1"/>
</dbReference>
<comment type="caution">
    <text evidence="4">The sequence shown here is derived from an EMBL/GenBank/DDBJ whole genome shotgun (WGS) entry which is preliminary data.</text>
</comment>
<gene>
    <name evidence="4" type="ORF">ACFO0A_03990</name>
</gene>
<evidence type="ECO:0000256" key="2">
    <source>
        <dbReference type="PROSITE-ProRule" id="PRU00169"/>
    </source>
</evidence>
<feature type="domain" description="Response regulatory" evidence="3">
    <location>
        <begin position="22"/>
        <end position="136"/>
    </location>
</feature>
<dbReference type="Pfam" id="PF00072">
    <property type="entry name" value="Response_reg"/>
    <property type="match status" value="1"/>
</dbReference>
<keyword evidence="5" id="KW-1185">Reference proteome</keyword>
<reference evidence="5" key="1">
    <citation type="journal article" date="2019" name="Int. J. Syst. Evol. Microbiol.">
        <title>The Global Catalogue of Microorganisms (GCM) 10K type strain sequencing project: providing services to taxonomists for standard genome sequencing and annotation.</title>
        <authorList>
            <consortium name="The Broad Institute Genomics Platform"/>
            <consortium name="The Broad Institute Genome Sequencing Center for Infectious Disease"/>
            <person name="Wu L."/>
            <person name="Ma J."/>
        </authorList>
    </citation>
    <scope>NUCLEOTIDE SEQUENCE [LARGE SCALE GENOMIC DNA]</scope>
    <source>
        <strain evidence="5">CGMCC 1.12989</strain>
    </source>
</reference>
<dbReference type="InterPro" id="IPR001789">
    <property type="entry name" value="Sig_transdc_resp-reg_receiver"/>
</dbReference>
<dbReference type="Gene3D" id="3.40.50.2300">
    <property type="match status" value="1"/>
</dbReference>
<dbReference type="SMART" id="SM00448">
    <property type="entry name" value="REC"/>
    <property type="match status" value="1"/>
</dbReference>
<dbReference type="InterPro" id="IPR011006">
    <property type="entry name" value="CheY-like_superfamily"/>
</dbReference>
<dbReference type="PANTHER" id="PTHR44591">
    <property type="entry name" value="STRESS RESPONSE REGULATOR PROTEIN 1"/>
    <property type="match status" value="1"/>
</dbReference>
<dbReference type="PANTHER" id="PTHR44591:SF3">
    <property type="entry name" value="RESPONSE REGULATORY DOMAIN-CONTAINING PROTEIN"/>
    <property type="match status" value="1"/>
</dbReference>
<dbReference type="InterPro" id="IPR050595">
    <property type="entry name" value="Bact_response_regulator"/>
</dbReference>
<evidence type="ECO:0000256" key="1">
    <source>
        <dbReference type="ARBA" id="ARBA00022553"/>
    </source>
</evidence>
<name>A0ABV8RMX5_9SPHN</name>
<accession>A0ABV8RMX5</accession>
<protein>
    <submittedName>
        <fullName evidence="4">Response regulator</fullName>
    </submittedName>
</protein>
<sequence>MATRKPPQAKSARRPRRPSLGRALVVEDDAILAMALEDALREGGADKVVVCASVAQAMTELDRLKPDILILDVQLADRGDGWAMAELVTELSPRPPAIIFSTGRPDAIPENIAKLGVVLSKPYQPEILIAAIADLRRKPGLLDRLREALSTTT</sequence>